<proteinExistence type="predicted"/>
<name>A0A0K2TK52_LEPSM</name>
<evidence type="ECO:0000313" key="1">
    <source>
        <dbReference type="EMBL" id="CDW25866.1"/>
    </source>
</evidence>
<sequence length="52" mass="6215">MRQLSSFAFLPQNNVMDIFEELTEDETIPIKFIAYFELIYVGKLRGRRTNMQ</sequence>
<dbReference type="AlphaFoldDB" id="A0A0K2TK52"/>
<organism evidence="1">
    <name type="scientific">Lepeophtheirus salmonis</name>
    <name type="common">Salmon louse</name>
    <name type="synonym">Caligus salmonis</name>
    <dbReference type="NCBI Taxonomy" id="72036"/>
    <lineage>
        <taxon>Eukaryota</taxon>
        <taxon>Metazoa</taxon>
        <taxon>Ecdysozoa</taxon>
        <taxon>Arthropoda</taxon>
        <taxon>Crustacea</taxon>
        <taxon>Multicrustacea</taxon>
        <taxon>Hexanauplia</taxon>
        <taxon>Copepoda</taxon>
        <taxon>Siphonostomatoida</taxon>
        <taxon>Caligidae</taxon>
        <taxon>Lepeophtheirus</taxon>
    </lineage>
</organism>
<accession>A0A0K2TK52</accession>
<protein>
    <submittedName>
        <fullName evidence="1">Putative LOC100899403 [Metaseiulus occidentalis]</fullName>
    </submittedName>
</protein>
<reference evidence="1" key="1">
    <citation type="submission" date="2014-05" db="EMBL/GenBank/DDBJ databases">
        <authorList>
            <person name="Chronopoulou M."/>
        </authorList>
    </citation>
    <scope>NUCLEOTIDE SEQUENCE</scope>
    <source>
        <tissue evidence="1">Whole organism</tissue>
    </source>
</reference>
<dbReference type="EMBL" id="HACA01008505">
    <property type="protein sequence ID" value="CDW25866.1"/>
    <property type="molecule type" value="Transcribed_RNA"/>
</dbReference>